<dbReference type="PANTHER" id="PTHR33705:SF1">
    <property type="entry name" value="PHOSPHOCARRIER PROTEIN HPR"/>
    <property type="match status" value="1"/>
</dbReference>
<proteinExistence type="predicted"/>
<sequence>MKEQQVTLTNPAGLHARPGKQLVQLAKGYESEVTLIKAGERYNAKSLMKLLQAGLSQGDVLTVETNGADEDAALAAIVEYINTLEE</sequence>
<dbReference type="Proteomes" id="UP000254575">
    <property type="component" value="Unassembled WGS sequence"/>
</dbReference>
<reference evidence="5 6" key="1">
    <citation type="submission" date="2018-06" db="EMBL/GenBank/DDBJ databases">
        <authorList>
            <consortium name="Pathogen Informatics"/>
            <person name="Doyle S."/>
        </authorList>
    </citation>
    <scope>NUCLEOTIDE SEQUENCE [LARGE SCALE GENOMIC DNA]</scope>
    <source>
        <strain evidence="5 6">NCTC10717</strain>
    </source>
</reference>
<dbReference type="Pfam" id="PF00381">
    <property type="entry name" value="PTS-HPr"/>
    <property type="match status" value="1"/>
</dbReference>
<evidence type="ECO:0000313" key="5">
    <source>
        <dbReference type="EMBL" id="SUO91447.1"/>
    </source>
</evidence>
<evidence type="ECO:0000256" key="2">
    <source>
        <dbReference type="ARBA" id="ARBA00020422"/>
    </source>
</evidence>
<dbReference type="NCBIfam" id="TIGR01003">
    <property type="entry name" value="PTS_HPr_family"/>
    <property type="match status" value="1"/>
</dbReference>
<dbReference type="InterPro" id="IPR000032">
    <property type="entry name" value="HPr-like"/>
</dbReference>
<keyword evidence="5" id="KW-0808">Transferase</keyword>
<dbReference type="InterPro" id="IPR050399">
    <property type="entry name" value="HPr"/>
</dbReference>
<keyword evidence="3" id="KW-0762">Sugar transport</keyword>
<dbReference type="CDD" id="cd00367">
    <property type="entry name" value="PTS-HPr_like"/>
    <property type="match status" value="1"/>
</dbReference>
<comment type="function">
    <text evidence="1">General (non sugar-specific) component of the phosphoenolpyruvate-dependent sugar phosphotransferase system (sugar PTS). This major carbohydrate active-transport system catalyzes the phosphorylation of incoming sugar substrates concomitantly with their translocation across the cell membrane. The phosphoryl group from phosphoenolpyruvate (PEP) is transferred to the phosphoryl carrier protein HPr by enzyme I. Phospho-HPr then transfers it to the PTS EIIA domain.</text>
</comment>
<dbReference type="InterPro" id="IPR035895">
    <property type="entry name" value="HPr-like_sf"/>
</dbReference>
<protein>
    <recommendedName>
        <fullName evidence="2">Phosphocarrier protein HPr</fullName>
    </recommendedName>
</protein>
<dbReference type="PANTHER" id="PTHR33705">
    <property type="entry name" value="PHOSPHOCARRIER PROTEIN HPR"/>
    <property type="match status" value="1"/>
</dbReference>
<evidence type="ECO:0000256" key="3">
    <source>
        <dbReference type="ARBA" id="ARBA00022597"/>
    </source>
</evidence>
<dbReference type="SUPFAM" id="SSF55594">
    <property type="entry name" value="HPr-like"/>
    <property type="match status" value="1"/>
</dbReference>
<feature type="domain" description="HPr" evidence="4">
    <location>
        <begin position="1"/>
        <end position="86"/>
    </location>
</feature>
<dbReference type="PROSITE" id="PS51350">
    <property type="entry name" value="PTS_HPR_DOM"/>
    <property type="match status" value="1"/>
</dbReference>
<dbReference type="EMBL" id="UHIA01000003">
    <property type="protein sequence ID" value="SUO91447.1"/>
    <property type="molecule type" value="Genomic_DNA"/>
</dbReference>
<evidence type="ECO:0000256" key="1">
    <source>
        <dbReference type="ARBA" id="ARBA00003681"/>
    </source>
</evidence>
<organism evidence="5 6">
    <name type="scientific">Suttonella indologenes</name>
    <dbReference type="NCBI Taxonomy" id="13276"/>
    <lineage>
        <taxon>Bacteria</taxon>
        <taxon>Pseudomonadati</taxon>
        <taxon>Pseudomonadota</taxon>
        <taxon>Gammaproteobacteria</taxon>
        <taxon>Cardiobacteriales</taxon>
        <taxon>Cardiobacteriaceae</taxon>
        <taxon>Suttonella</taxon>
    </lineage>
</organism>
<accession>A0A380MJE2</accession>
<name>A0A380MJE2_9GAMM</name>
<gene>
    <name evidence="5" type="primary">ptsH</name>
    <name evidence="5" type="ORF">NCTC10717_00162</name>
</gene>
<dbReference type="PRINTS" id="PR00107">
    <property type="entry name" value="PHOSPHOCPHPR"/>
</dbReference>
<keyword evidence="3" id="KW-0813">Transport</keyword>
<keyword evidence="6" id="KW-1185">Reference proteome</keyword>
<dbReference type="AlphaFoldDB" id="A0A380MJE2"/>
<dbReference type="OrthoDB" id="9809047at2"/>
<dbReference type="Gene3D" id="3.30.1340.10">
    <property type="entry name" value="HPr-like"/>
    <property type="match status" value="1"/>
</dbReference>
<dbReference type="GO" id="GO:0016740">
    <property type="term" value="F:transferase activity"/>
    <property type="evidence" value="ECO:0007669"/>
    <property type="project" value="UniProtKB-KW"/>
</dbReference>
<evidence type="ECO:0000259" key="4">
    <source>
        <dbReference type="PROSITE" id="PS51350"/>
    </source>
</evidence>
<dbReference type="RefSeq" id="WP_115217483.1">
    <property type="nucleotide sequence ID" value="NZ_UHIA01000003.1"/>
</dbReference>
<evidence type="ECO:0000313" key="6">
    <source>
        <dbReference type="Proteomes" id="UP000254575"/>
    </source>
</evidence>